<reference evidence="1" key="1">
    <citation type="journal article" date="2019" name="bioRxiv">
        <title>The Genome of the Zebra Mussel, Dreissena polymorpha: A Resource for Invasive Species Research.</title>
        <authorList>
            <person name="McCartney M.A."/>
            <person name="Auch B."/>
            <person name="Kono T."/>
            <person name="Mallez S."/>
            <person name="Zhang Y."/>
            <person name="Obille A."/>
            <person name="Becker A."/>
            <person name="Abrahante J.E."/>
            <person name="Garbe J."/>
            <person name="Badalamenti J.P."/>
            <person name="Herman A."/>
            <person name="Mangelson H."/>
            <person name="Liachko I."/>
            <person name="Sullivan S."/>
            <person name="Sone E.D."/>
            <person name="Koren S."/>
            <person name="Silverstein K.A.T."/>
            <person name="Beckman K.B."/>
            <person name="Gohl D.M."/>
        </authorList>
    </citation>
    <scope>NUCLEOTIDE SEQUENCE</scope>
    <source>
        <strain evidence="1">Duluth1</strain>
        <tissue evidence="1">Whole animal</tissue>
    </source>
</reference>
<evidence type="ECO:0000313" key="1">
    <source>
        <dbReference type="EMBL" id="KAH3771455.1"/>
    </source>
</evidence>
<protein>
    <submittedName>
        <fullName evidence="1">Uncharacterized protein</fullName>
    </submittedName>
</protein>
<dbReference type="AlphaFoldDB" id="A0A9D4IEX4"/>
<keyword evidence="2" id="KW-1185">Reference proteome</keyword>
<sequence length="146" mass="16906">MLKQNFAWAWSMCVGPPIEIDRIVIRDVQYHFEVNRCRNEEFQGSSAYDVGGDYSGQDRRMAEITTISPRLLKPFQYTRKKSPPPGSHVFQRTDSDNFRTQHRISFAHLRGTNILVINVNARVFTNQMWTDGQRTKTNPKTTPVTS</sequence>
<organism evidence="1 2">
    <name type="scientific">Dreissena polymorpha</name>
    <name type="common">Zebra mussel</name>
    <name type="synonym">Mytilus polymorpha</name>
    <dbReference type="NCBI Taxonomy" id="45954"/>
    <lineage>
        <taxon>Eukaryota</taxon>
        <taxon>Metazoa</taxon>
        <taxon>Spiralia</taxon>
        <taxon>Lophotrochozoa</taxon>
        <taxon>Mollusca</taxon>
        <taxon>Bivalvia</taxon>
        <taxon>Autobranchia</taxon>
        <taxon>Heteroconchia</taxon>
        <taxon>Euheterodonta</taxon>
        <taxon>Imparidentia</taxon>
        <taxon>Neoheterodontei</taxon>
        <taxon>Myida</taxon>
        <taxon>Dreissenoidea</taxon>
        <taxon>Dreissenidae</taxon>
        <taxon>Dreissena</taxon>
    </lineage>
</organism>
<proteinExistence type="predicted"/>
<evidence type="ECO:0000313" key="2">
    <source>
        <dbReference type="Proteomes" id="UP000828390"/>
    </source>
</evidence>
<dbReference type="Proteomes" id="UP000828390">
    <property type="component" value="Unassembled WGS sequence"/>
</dbReference>
<name>A0A9D4IEX4_DREPO</name>
<comment type="caution">
    <text evidence="1">The sequence shown here is derived from an EMBL/GenBank/DDBJ whole genome shotgun (WGS) entry which is preliminary data.</text>
</comment>
<accession>A0A9D4IEX4</accession>
<dbReference type="EMBL" id="JAIWYP010000009">
    <property type="protein sequence ID" value="KAH3771455.1"/>
    <property type="molecule type" value="Genomic_DNA"/>
</dbReference>
<reference evidence="1" key="2">
    <citation type="submission" date="2020-11" db="EMBL/GenBank/DDBJ databases">
        <authorList>
            <person name="McCartney M.A."/>
            <person name="Auch B."/>
            <person name="Kono T."/>
            <person name="Mallez S."/>
            <person name="Becker A."/>
            <person name="Gohl D.M."/>
            <person name="Silverstein K.A.T."/>
            <person name="Koren S."/>
            <person name="Bechman K.B."/>
            <person name="Herman A."/>
            <person name="Abrahante J.E."/>
            <person name="Garbe J."/>
        </authorList>
    </citation>
    <scope>NUCLEOTIDE SEQUENCE</scope>
    <source>
        <strain evidence="1">Duluth1</strain>
        <tissue evidence="1">Whole animal</tissue>
    </source>
</reference>
<gene>
    <name evidence="1" type="ORF">DPMN_172774</name>
</gene>